<keyword evidence="2" id="KW-0812">Transmembrane</keyword>
<dbReference type="OrthoDB" id="116551at2"/>
<dbReference type="RefSeq" id="WP_106291949.1">
    <property type="nucleotide sequence ID" value="NZ_PVTH01000002.1"/>
</dbReference>
<sequence length="239" mass="27124">MNEKQLSMATLDKQSEDRKRTFKDRKRTNILKSAEQKAISWLVARMPKFVTPDILTGVGLVGSLLVLGGFLMATYVNVTYLLVGIAGLFINWFGDSLDGRIAYYRNIPRKWYGFSLDIIMDWISTILMGFGFLVYIKNEFEIVAFLFVAFYGWAMIISQVRYKITDKYTIDSGLFGPTEVRFIICAVLISEVLFVGSMKWFGVVMCAALFVINLIDTRALLKLGDKRDLAEKAALLNSK</sequence>
<evidence type="ECO:0000313" key="4">
    <source>
        <dbReference type="Proteomes" id="UP000238034"/>
    </source>
</evidence>
<evidence type="ECO:0000313" key="3">
    <source>
        <dbReference type="EMBL" id="PRY54614.1"/>
    </source>
</evidence>
<organism evidence="3 4">
    <name type="scientific">Arcticibacter pallidicorallinus</name>
    <dbReference type="NCBI Taxonomy" id="1259464"/>
    <lineage>
        <taxon>Bacteria</taxon>
        <taxon>Pseudomonadati</taxon>
        <taxon>Bacteroidota</taxon>
        <taxon>Sphingobacteriia</taxon>
        <taxon>Sphingobacteriales</taxon>
        <taxon>Sphingobacteriaceae</taxon>
        <taxon>Arcticibacter</taxon>
    </lineage>
</organism>
<evidence type="ECO:0008006" key="5">
    <source>
        <dbReference type="Google" id="ProtNLM"/>
    </source>
</evidence>
<feature type="transmembrane region" description="Helical" evidence="2">
    <location>
        <begin position="54"/>
        <end position="72"/>
    </location>
</feature>
<dbReference type="EMBL" id="PVTH01000002">
    <property type="protein sequence ID" value="PRY54614.1"/>
    <property type="molecule type" value="Genomic_DNA"/>
</dbReference>
<keyword evidence="4" id="KW-1185">Reference proteome</keyword>
<dbReference type="AlphaFoldDB" id="A0A2T0U9M3"/>
<feature type="transmembrane region" description="Helical" evidence="2">
    <location>
        <begin position="174"/>
        <end position="194"/>
    </location>
</feature>
<evidence type="ECO:0000256" key="1">
    <source>
        <dbReference type="SAM" id="MobiDB-lite"/>
    </source>
</evidence>
<reference evidence="3 4" key="1">
    <citation type="submission" date="2018-03" db="EMBL/GenBank/DDBJ databases">
        <title>Genomic Encyclopedia of Type Strains, Phase III (KMG-III): the genomes of soil and plant-associated and newly described type strains.</title>
        <authorList>
            <person name="Whitman W."/>
        </authorList>
    </citation>
    <scope>NUCLEOTIDE SEQUENCE [LARGE SCALE GENOMIC DNA]</scope>
    <source>
        <strain evidence="3 4">CGMCC 1.9313</strain>
    </source>
</reference>
<protein>
    <recommendedName>
        <fullName evidence="5">Phosphatidylglycerophosphate synthase</fullName>
    </recommendedName>
</protein>
<name>A0A2T0U9M3_9SPHI</name>
<proteinExistence type="predicted"/>
<evidence type="ECO:0000256" key="2">
    <source>
        <dbReference type="SAM" id="Phobius"/>
    </source>
</evidence>
<gene>
    <name evidence="3" type="ORF">B0I27_102383</name>
</gene>
<feature type="transmembrane region" description="Helical" evidence="2">
    <location>
        <begin position="142"/>
        <end position="162"/>
    </location>
</feature>
<dbReference type="Proteomes" id="UP000238034">
    <property type="component" value="Unassembled WGS sequence"/>
</dbReference>
<feature type="region of interest" description="Disordered" evidence="1">
    <location>
        <begin position="1"/>
        <end position="20"/>
    </location>
</feature>
<keyword evidence="2" id="KW-1133">Transmembrane helix</keyword>
<accession>A0A2T0U9M3</accession>
<comment type="caution">
    <text evidence="3">The sequence shown here is derived from an EMBL/GenBank/DDBJ whole genome shotgun (WGS) entry which is preliminary data.</text>
</comment>
<feature type="transmembrane region" description="Helical" evidence="2">
    <location>
        <begin position="114"/>
        <end position="136"/>
    </location>
</feature>
<keyword evidence="2" id="KW-0472">Membrane</keyword>
<feature type="transmembrane region" description="Helical" evidence="2">
    <location>
        <begin position="78"/>
        <end position="94"/>
    </location>
</feature>
<dbReference type="InterPro" id="IPR043130">
    <property type="entry name" value="CDP-OH_PTrfase_TM_dom"/>
</dbReference>
<dbReference type="Gene3D" id="1.20.120.1760">
    <property type="match status" value="1"/>
</dbReference>